<protein>
    <recommendedName>
        <fullName evidence="2">histidine kinase</fullName>
        <ecNumber evidence="2">2.7.13.3</ecNumber>
    </recommendedName>
</protein>
<dbReference type="PROSITE" id="PS50112">
    <property type="entry name" value="PAS"/>
    <property type="match status" value="1"/>
</dbReference>
<evidence type="ECO:0000259" key="11">
    <source>
        <dbReference type="PROSITE" id="PS50112"/>
    </source>
</evidence>
<feature type="domain" description="PAS" evidence="11">
    <location>
        <begin position="70"/>
        <end position="140"/>
    </location>
</feature>
<dbReference type="Gene3D" id="3.30.450.20">
    <property type="entry name" value="PAS domain"/>
    <property type="match status" value="2"/>
</dbReference>
<dbReference type="InterPro" id="IPR013655">
    <property type="entry name" value="PAS_fold_3"/>
</dbReference>
<reference evidence="12 13" key="1">
    <citation type="submission" date="2019-03" db="EMBL/GenBank/DDBJ databases">
        <title>Genomic Encyclopedia of Archaeal and Bacterial Type Strains, Phase II (KMG-II): from individual species to whole genera.</title>
        <authorList>
            <person name="Goeker M."/>
        </authorList>
    </citation>
    <scope>NUCLEOTIDE SEQUENCE [LARGE SCALE GENOMIC DNA]</scope>
    <source>
        <strain evidence="12 13">DSM 19034</strain>
    </source>
</reference>
<dbReference type="InterPro" id="IPR035965">
    <property type="entry name" value="PAS-like_dom_sf"/>
</dbReference>
<keyword evidence="7" id="KW-0067">ATP-binding</keyword>
<dbReference type="RefSeq" id="WP_133554267.1">
    <property type="nucleotide sequence ID" value="NZ_SNWM01000002.1"/>
</dbReference>
<comment type="catalytic activity">
    <reaction evidence="1">
        <text>ATP + protein L-histidine = ADP + protein N-phospho-L-histidine.</text>
        <dbReference type="EC" id="2.7.13.3"/>
    </reaction>
</comment>
<dbReference type="Pfam" id="PF07730">
    <property type="entry name" value="HisKA_3"/>
    <property type="match status" value="1"/>
</dbReference>
<evidence type="ECO:0000259" key="10">
    <source>
        <dbReference type="PROSITE" id="PS50109"/>
    </source>
</evidence>
<evidence type="ECO:0000256" key="7">
    <source>
        <dbReference type="ARBA" id="ARBA00022840"/>
    </source>
</evidence>
<dbReference type="SUPFAM" id="SSF55874">
    <property type="entry name" value="ATPase domain of HSP90 chaperone/DNA topoisomerase II/histidine kinase"/>
    <property type="match status" value="1"/>
</dbReference>
<dbReference type="GO" id="GO:0016020">
    <property type="term" value="C:membrane"/>
    <property type="evidence" value="ECO:0007669"/>
    <property type="project" value="InterPro"/>
</dbReference>
<evidence type="ECO:0000256" key="4">
    <source>
        <dbReference type="ARBA" id="ARBA00022679"/>
    </source>
</evidence>
<keyword evidence="9" id="KW-0175">Coiled coil</keyword>
<keyword evidence="13" id="KW-1185">Reference proteome</keyword>
<proteinExistence type="predicted"/>
<dbReference type="OrthoDB" id="5401121at2"/>
<dbReference type="InterPro" id="IPR005467">
    <property type="entry name" value="His_kinase_dom"/>
</dbReference>
<keyword evidence="6" id="KW-0418">Kinase</keyword>
<dbReference type="Gene3D" id="1.20.5.1930">
    <property type="match status" value="1"/>
</dbReference>
<dbReference type="InterPro" id="IPR003594">
    <property type="entry name" value="HATPase_dom"/>
</dbReference>
<name>A0A4R6IKV7_9SPHI</name>
<evidence type="ECO:0000256" key="9">
    <source>
        <dbReference type="SAM" id="Coils"/>
    </source>
</evidence>
<dbReference type="InterPro" id="IPR001610">
    <property type="entry name" value="PAC"/>
</dbReference>
<evidence type="ECO:0000256" key="2">
    <source>
        <dbReference type="ARBA" id="ARBA00012438"/>
    </source>
</evidence>
<dbReference type="PANTHER" id="PTHR24421:SF10">
    <property type="entry name" value="NITRATE_NITRITE SENSOR PROTEIN NARQ"/>
    <property type="match status" value="1"/>
</dbReference>
<dbReference type="SMART" id="SM00091">
    <property type="entry name" value="PAS"/>
    <property type="match status" value="1"/>
</dbReference>
<dbReference type="GO" id="GO:0005524">
    <property type="term" value="F:ATP binding"/>
    <property type="evidence" value="ECO:0007669"/>
    <property type="project" value="UniProtKB-KW"/>
</dbReference>
<dbReference type="SUPFAM" id="SSF55785">
    <property type="entry name" value="PYP-like sensor domain (PAS domain)"/>
    <property type="match status" value="2"/>
</dbReference>
<evidence type="ECO:0000313" key="12">
    <source>
        <dbReference type="EMBL" id="TDO22693.1"/>
    </source>
</evidence>
<dbReference type="EC" id="2.7.13.3" evidence="2"/>
<dbReference type="Pfam" id="PF13426">
    <property type="entry name" value="PAS_9"/>
    <property type="match status" value="1"/>
</dbReference>
<evidence type="ECO:0000256" key="6">
    <source>
        <dbReference type="ARBA" id="ARBA00022777"/>
    </source>
</evidence>
<evidence type="ECO:0000313" key="13">
    <source>
        <dbReference type="Proteomes" id="UP000295499"/>
    </source>
</evidence>
<keyword evidence="3" id="KW-0597">Phosphoprotein</keyword>
<sequence>MESKRRKNKERIIELLRQRIEHPDSLQMNAEAKITEHEISVLLNELQVFELELEMQNDELKLSYELLEAERLKFAGFFNQAPVGYFVLDYIGSIEEANQTGADLLNATKKNILGKRFQSFITPNDLENFYFFLHRMKGTGIRQNFEIKLSLHNEQEIYTRMEGVAVINTTSGKIQYYITVVDTTESRIAQQLLVETSQRLKLTLSASSTGTWTMEMSRNRIFLDDFSYTVLGIDTWDFDGTVQRFITFVHPDDQQLVRAAFLGPQQGDGRIELEFRIETQSGAIKEIYALGQQVEGAETHAFFAGILMDITPRKELSRQAENAQEEKQKLILAATFEAQERERDRISSALHDSICQILYGIKLNFQNLKVAGKTAEMQNVNKLLDQAIQETREISYELTPSVLRDFGFAAGIKEISQRFSGFGLKIHAEVEDDLDTLPGETQLYLFRVVQELVNNCIKHAQAKIAEINIFTEDGWLMLVVRDNGKGFDVENEQAWLKGSGLRGIKNRIVLLNGEIKVESNSSGTKTTISVKKDRPNDG</sequence>
<dbReference type="GO" id="GO:0046983">
    <property type="term" value="F:protein dimerization activity"/>
    <property type="evidence" value="ECO:0007669"/>
    <property type="project" value="InterPro"/>
</dbReference>
<dbReference type="InterPro" id="IPR000014">
    <property type="entry name" value="PAS"/>
</dbReference>
<dbReference type="InterPro" id="IPR050482">
    <property type="entry name" value="Sensor_HK_TwoCompSys"/>
</dbReference>
<dbReference type="InterPro" id="IPR011712">
    <property type="entry name" value="Sig_transdc_His_kin_sub3_dim/P"/>
</dbReference>
<evidence type="ECO:0000256" key="8">
    <source>
        <dbReference type="ARBA" id="ARBA00023012"/>
    </source>
</evidence>
<dbReference type="SMART" id="SM00086">
    <property type="entry name" value="PAC"/>
    <property type="match status" value="2"/>
</dbReference>
<dbReference type="Proteomes" id="UP000295499">
    <property type="component" value="Unassembled WGS sequence"/>
</dbReference>
<dbReference type="SMART" id="SM00387">
    <property type="entry name" value="HATPase_c"/>
    <property type="match status" value="1"/>
</dbReference>
<dbReference type="Pfam" id="PF08447">
    <property type="entry name" value="PAS_3"/>
    <property type="match status" value="1"/>
</dbReference>
<organism evidence="12 13">
    <name type="scientific">Pedobacter duraquae</name>
    <dbReference type="NCBI Taxonomy" id="425511"/>
    <lineage>
        <taxon>Bacteria</taxon>
        <taxon>Pseudomonadati</taxon>
        <taxon>Bacteroidota</taxon>
        <taxon>Sphingobacteriia</taxon>
        <taxon>Sphingobacteriales</taxon>
        <taxon>Sphingobacteriaceae</taxon>
        <taxon>Pedobacter</taxon>
    </lineage>
</organism>
<feature type="domain" description="Histidine kinase" evidence="10">
    <location>
        <begin position="445"/>
        <end position="534"/>
    </location>
</feature>
<evidence type="ECO:0000256" key="1">
    <source>
        <dbReference type="ARBA" id="ARBA00000085"/>
    </source>
</evidence>
<dbReference type="Gene3D" id="3.30.565.10">
    <property type="entry name" value="Histidine kinase-like ATPase, C-terminal domain"/>
    <property type="match status" value="1"/>
</dbReference>
<dbReference type="CDD" id="cd16917">
    <property type="entry name" value="HATPase_UhpB-NarQ-NarX-like"/>
    <property type="match status" value="1"/>
</dbReference>
<keyword evidence="8" id="KW-0902">Two-component regulatory system</keyword>
<dbReference type="GO" id="GO:0000155">
    <property type="term" value="F:phosphorelay sensor kinase activity"/>
    <property type="evidence" value="ECO:0007669"/>
    <property type="project" value="InterPro"/>
</dbReference>
<gene>
    <name evidence="12" type="ORF">CLV32_1674</name>
</gene>
<dbReference type="EMBL" id="SNWM01000002">
    <property type="protein sequence ID" value="TDO22693.1"/>
    <property type="molecule type" value="Genomic_DNA"/>
</dbReference>
<feature type="coiled-coil region" evidence="9">
    <location>
        <begin position="39"/>
        <end position="70"/>
    </location>
</feature>
<dbReference type="CDD" id="cd00130">
    <property type="entry name" value="PAS"/>
    <property type="match status" value="1"/>
</dbReference>
<evidence type="ECO:0000256" key="5">
    <source>
        <dbReference type="ARBA" id="ARBA00022741"/>
    </source>
</evidence>
<dbReference type="InterPro" id="IPR036890">
    <property type="entry name" value="HATPase_C_sf"/>
</dbReference>
<dbReference type="Pfam" id="PF02518">
    <property type="entry name" value="HATPase_c"/>
    <property type="match status" value="1"/>
</dbReference>
<dbReference type="PANTHER" id="PTHR24421">
    <property type="entry name" value="NITRATE/NITRITE SENSOR PROTEIN NARX-RELATED"/>
    <property type="match status" value="1"/>
</dbReference>
<evidence type="ECO:0000256" key="3">
    <source>
        <dbReference type="ARBA" id="ARBA00022553"/>
    </source>
</evidence>
<comment type="caution">
    <text evidence="12">The sequence shown here is derived from an EMBL/GenBank/DDBJ whole genome shotgun (WGS) entry which is preliminary data.</text>
</comment>
<keyword evidence="4" id="KW-0808">Transferase</keyword>
<dbReference type="AlphaFoldDB" id="A0A4R6IKV7"/>
<accession>A0A4R6IKV7</accession>
<dbReference type="PROSITE" id="PS50109">
    <property type="entry name" value="HIS_KIN"/>
    <property type="match status" value="1"/>
</dbReference>
<keyword evidence="5" id="KW-0547">Nucleotide-binding</keyword>